<comment type="similarity">
    <text evidence="1 3">Belongs to the FlgD family.</text>
</comment>
<keyword evidence="4" id="KW-0966">Cell projection</keyword>
<evidence type="ECO:0000256" key="3">
    <source>
        <dbReference type="RuleBase" id="RU362076"/>
    </source>
</evidence>
<keyword evidence="4" id="KW-0969">Cilium</keyword>
<dbReference type="AlphaFoldDB" id="A0A2S6G0P9"/>
<dbReference type="EMBL" id="PTIS01000001">
    <property type="protein sequence ID" value="PPK49504.1"/>
    <property type="molecule type" value="Genomic_DNA"/>
</dbReference>
<dbReference type="OrthoDB" id="280334at2"/>
<dbReference type="InterPro" id="IPR005648">
    <property type="entry name" value="FlgD"/>
</dbReference>
<name>A0A2S6G0P9_9CLOT</name>
<evidence type="ECO:0000313" key="4">
    <source>
        <dbReference type="EMBL" id="PPK49504.1"/>
    </source>
</evidence>
<accession>A0A2S6G0P9</accession>
<sequence>MSGINRPTEFNLKDGVVTDNYTDRRTKIVKNGGGLDKNSFLKILAAQLSNQDPSNTGDTTAYIAQMAQFASLEQMANLNNTTSSMAASSLIGKGVTLNYADDDGKPYTGIVRGTENRRGETILGVEVRKGDKTEILEFAIGDVMSILDVPNLDVENINSNTSLLYASSLIGKKVELTGETEDEKINGIVTSVFREKGLINVTVRLEDGEIKKYSYTKINKISE</sequence>
<protein>
    <recommendedName>
        <fullName evidence="3">Basal-body rod modification protein FlgD</fullName>
    </recommendedName>
</protein>
<dbReference type="RefSeq" id="WP_104408891.1">
    <property type="nucleotide sequence ID" value="NZ_PTIS01000001.1"/>
</dbReference>
<comment type="function">
    <text evidence="3">Required for flagellar hook formation. May act as a scaffolding protein.</text>
</comment>
<evidence type="ECO:0000256" key="1">
    <source>
        <dbReference type="ARBA" id="ARBA00010577"/>
    </source>
</evidence>
<dbReference type="STRING" id="37659.GCA_000703125_02792"/>
<gene>
    <name evidence="4" type="ORF">BD821_101165</name>
</gene>
<reference evidence="4 5" key="1">
    <citation type="submission" date="2018-02" db="EMBL/GenBank/DDBJ databases">
        <title>Genomic Encyclopedia of Archaeal and Bacterial Type Strains, Phase II (KMG-II): from individual species to whole genera.</title>
        <authorList>
            <person name="Goeker M."/>
        </authorList>
    </citation>
    <scope>NUCLEOTIDE SEQUENCE [LARGE SCALE GENOMIC DNA]</scope>
    <source>
        <strain evidence="4 5">DSM 15099</strain>
    </source>
</reference>
<comment type="caution">
    <text evidence="4">The sequence shown here is derived from an EMBL/GenBank/DDBJ whole genome shotgun (WGS) entry which is preliminary data.</text>
</comment>
<evidence type="ECO:0000313" key="5">
    <source>
        <dbReference type="Proteomes" id="UP000239863"/>
    </source>
</evidence>
<proteinExistence type="inferred from homology"/>
<dbReference type="Pfam" id="PF03963">
    <property type="entry name" value="FlgD"/>
    <property type="match status" value="1"/>
</dbReference>
<organism evidence="4 5">
    <name type="scientific">Clostridium algidicarnis DSM 15099</name>
    <dbReference type="NCBI Taxonomy" id="1121295"/>
    <lineage>
        <taxon>Bacteria</taxon>
        <taxon>Bacillati</taxon>
        <taxon>Bacillota</taxon>
        <taxon>Clostridia</taxon>
        <taxon>Eubacteriales</taxon>
        <taxon>Clostridiaceae</taxon>
        <taxon>Clostridium</taxon>
    </lineage>
</organism>
<keyword evidence="2 3" id="KW-1005">Bacterial flagellum biogenesis</keyword>
<keyword evidence="4" id="KW-0282">Flagellum</keyword>
<evidence type="ECO:0000256" key="2">
    <source>
        <dbReference type="ARBA" id="ARBA00022795"/>
    </source>
</evidence>
<dbReference type="Proteomes" id="UP000239863">
    <property type="component" value="Unassembled WGS sequence"/>
</dbReference>
<dbReference type="GO" id="GO:0044781">
    <property type="term" value="P:bacterial-type flagellum organization"/>
    <property type="evidence" value="ECO:0007669"/>
    <property type="project" value="UniProtKB-UniRule"/>
</dbReference>